<accession>A0A369KBI5</accession>
<evidence type="ECO:0000313" key="1">
    <source>
        <dbReference type="EMBL" id="RDB31278.1"/>
    </source>
</evidence>
<sequence>MTQEEQEPEVDSKKWAEIEKRCEEVLLRERFRCSQERRRRYRF</sequence>
<evidence type="ECO:0000313" key="2">
    <source>
        <dbReference type="Proteomes" id="UP000253816"/>
    </source>
</evidence>
<proteinExistence type="predicted"/>
<reference evidence="1 2" key="1">
    <citation type="submission" date="2018-07" db="EMBL/GenBank/DDBJ databases">
        <title>Comparative genomics of the Candidatus Parilichlamydiaceae reveals evidence of convergent evolution and genome reduction in the phylum Chlamydiae.</title>
        <authorList>
            <person name="Taylor-Brown A."/>
            <person name="Polkinghorne A."/>
        </authorList>
    </citation>
    <scope>NUCLEOTIDE SEQUENCE [LARGE SCALE GENOMIC DNA]</scope>
    <source>
        <strain evidence="1 2">Hat2</strain>
    </source>
</reference>
<gene>
    <name evidence="1" type="ORF">HAT2_00616</name>
</gene>
<dbReference type="Proteomes" id="UP000253816">
    <property type="component" value="Unassembled WGS sequence"/>
</dbReference>
<protein>
    <submittedName>
        <fullName evidence="1">Uncharacterized protein</fullName>
    </submittedName>
</protein>
<comment type="caution">
    <text evidence="1">The sequence shown here is derived from an EMBL/GenBank/DDBJ whole genome shotgun (WGS) entry which is preliminary data.</text>
</comment>
<name>A0A369KBI5_9BACT</name>
<dbReference type="AlphaFoldDB" id="A0A369KBI5"/>
<dbReference type="EMBL" id="QQBG01000023">
    <property type="protein sequence ID" value="RDB31278.1"/>
    <property type="molecule type" value="Genomic_DNA"/>
</dbReference>
<keyword evidence="2" id="KW-1185">Reference proteome</keyword>
<organism evidence="1 2">
    <name type="scientific">Candidatus Similichlamydia laticola</name>
    <dbReference type="NCBI Taxonomy" id="2170265"/>
    <lineage>
        <taxon>Bacteria</taxon>
        <taxon>Pseudomonadati</taxon>
        <taxon>Chlamydiota</taxon>
        <taxon>Chlamydiia</taxon>
        <taxon>Parachlamydiales</taxon>
        <taxon>Candidatus Parilichlamydiaceae</taxon>
        <taxon>Candidatus Similichlamydia</taxon>
    </lineage>
</organism>